<protein>
    <submittedName>
        <fullName evidence="1">Uncharacterized protein</fullName>
    </submittedName>
</protein>
<dbReference type="Proteomes" id="UP000516046">
    <property type="component" value="Chromosome"/>
</dbReference>
<dbReference type="EMBL" id="CP060696">
    <property type="protein sequence ID" value="QNO18905.1"/>
    <property type="molecule type" value="Genomic_DNA"/>
</dbReference>
<dbReference type="KEGG" id="caml:H6X83_04560"/>
<gene>
    <name evidence="1" type="ORF">H6X83_04560</name>
</gene>
<proteinExistence type="predicted"/>
<dbReference type="RefSeq" id="WP_212507974.1">
    <property type="nucleotide sequence ID" value="NZ_CP060696.1"/>
</dbReference>
<name>A0A7G9WJP3_9FIRM</name>
<accession>A0A7G9WJP3</accession>
<keyword evidence="2" id="KW-1185">Reference proteome</keyword>
<organism evidence="1 2">
    <name type="scientific">Caproicibacterium amylolyticum</name>
    <dbReference type="NCBI Taxonomy" id="2766537"/>
    <lineage>
        <taxon>Bacteria</taxon>
        <taxon>Bacillati</taxon>
        <taxon>Bacillota</taxon>
        <taxon>Clostridia</taxon>
        <taxon>Eubacteriales</taxon>
        <taxon>Oscillospiraceae</taxon>
        <taxon>Caproicibacterium</taxon>
    </lineage>
</organism>
<evidence type="ECO:0000313" key="2">
    <source>
        <dbReference type="Proteomes" id="UP000516046"/>
    </source>
</evidence>
<sequence>MRKDKTAAPAPPDSPNGRAAYLQQLTAEAPQLTAKLPLNEQEYVHWVRVINDRLRSGRYIEDEARAWLIWMQVKCLQYF</sequence>
<reference evidence="1 2" key="1">
    <citation type="submission" date="2020-08" db="EMBL/GenBank/DDBJ databases">
        <authorList>
            <person name="Ren C."/>
            <person name="Gu Y."/>
            <person name="Xu Y."/>
        </authorList>
    </citation>
    <scope>NUCLEOTIDE SEQUENCE [LARGE SCALE GENOMIC DNA]</scope>
    <source>
        <strain evidence="1 2">LBM18003</strain>
    </source>
</reference>
<evidence type="ECO:0000313" key="1">
    <source>
        <dbReference type="EMBL" id="QNO18905.1"/>
    </source>
</evidence>
<dbReference type="AlphaFoldDB" id="A0A7G9WJP3"/>